<dbReference type="InterPro" id="IPR019847">
    <property type="entry name" value="Gliding_motility_assoc_GldN"/>
</dbReference>
<gene>
    <name evidence="2" type="primary">gldN</name>
    <name evidence="2" type="ORF">G7034_06935</name>
</gene>
<evidence type="ECO:0000313" key="3">
    <source>
        <dbReference type="Proteomes" id="UP000643701"/>
    </source>
</evidence>
<evidence type="ECO:0000256" key="1">
    <source>
        <dbReference type="SAM" id="SignalP"/>
    </source>
</evidence>
<reference evidence="2" key="1">
    <citation type="submission" date="2020-03" db="EMBL/GenBank/DDBJ databases">
        <title>Psychroflexus Maritimus sp. nov., isolate from marine sediment.</title>
        <authorList>
            <person name="Zhong Y.-L."/>
        </authorList>
    </citation>
    <scope>NUCLEOTIDE SEQUENCE</scope>
    <source>
        <strain evidence="2">C1</strain>
    </source>
</reference>
<proteinExistence type="predicted"/>
<evidence type="ECO:0000313" key="2">
    <source>
        <dbReference type="EMBL" id="NGZ89983.1"/>
    </source>
</evidence>
<comment type="caution">
    <text evidence="2">The sequence shown here is derived from an EMBL/GenBank/DDBJ whole genome shotgun (WGS) entry which is preliminary data.</text>
</comment>
<feature type="chain" id="PRO_5038145114" evidence="1">
    <location>
        <begin position="24"/>
        <end position="340"/>
    </location>
</feature>
<dbReference type="RefSeq" id="WP_166400240.1">
    <property type="nucleotide sequence ID" value="NZ_JAANAS010000050.1"/>
</dbReference>
<organism evidence="2 3">
    <name type="scientific">Psychroflexus maritimus</name>
    <dbReference type="NCBI Taxonomy" id="2714865"/>
    <lineage>
        <taxon>Bacteria</taxon>
        <taxon>Pseudomonadati</taxon>
        <taxon>Bacteroidota</taxon>
        <taxon>Flavobacteriia</taxon>
        <taxon>Flavobacteriales</taxon>
        <taxon>Flavobacteriaceae</taxon>
        <taxon>Psychroflexus</taxon>
    </lineage>
</organism>
<dbReference type="Pfam" id="PF19841">
    <property type="entry name" value="GldN"/>
    <property type="match status" value="1"/>
</dbReference>
<protein>
    <submittedName>
        <fullName evidence="2">Gliding motility protein GldN</fullName>
    </submittedName>
</protein>
<dbReference type="AlphaFoldDB" id="A0A967AEV7"/>
<accession>A0A967AEV7</accession>
<feature type="signal peptide" evidence="1">
    <location>
        <begin position="1"/>
        <end position="23"/>
    </location>
</feature>
<name>A0A967AEV7_9FLAO</name>
<dbReference type="EMBL" id="JAANAS010000050">
    <property type="protein sequence ID" value="NGZ89983.1"/>
    <property type="molecule type" value="Genomic_DNA"/>
</dbReference>
<dbReference type="NCBIfam" id="TIGR03523">
    <property type="entry name" value="GldN"/>
    <property type="match status" value="1"/>
</dbReference>
<keyword evidence="3" id="KW-1185">Reference proteome</keyword>
<dbReference type="Proteomes" id="UP000643701">
    <property type="component" value="Unassembled WGS sequence"/>
</dbReference>
<keyword evidence="1" id="KW-0732">Signal</keyword>
<sequence>MRSVLTYLFVGSLSLIAFTSVNAQSNILNAKTPIEVGELTEDQKEYDDNQPLDYGYVGDRDILWSKSVWEKIDLKQKVNFPLYYPTKRTVISKNRRPLFQVLVDGIKDGASDEPSDNAIKQIYRTSYFNEDAKLVDEEALARLSHISLPDAAYNILDQYGITGTETVDLLLQRFMAGTLEDYPELYPSDLLAQLEPFLIPEEITALDIEFYHIKGIWYFDKRQGEMRYRILAIAPVGVDVKKKGSGDEGEPIEYFWVWYPDARNALHNANVLNSQNSSKPISFDHLLNSRRFNAVIYQTENEYGDRKVKEYIQDDAMMQLLESDRLKEEIRNFELDMWNH</sequence>